<name>A0A2N1JBH5_9BASI</name>
<evidence type="ECO:0000256" key="9">
    <source>
        <dbReference type="ARBA" id="ARBA00022824"/>
    </source>
</evidence>
<dbReference type="GO" id="GO:0005789">
    <property type="term" value="C:endoplasmic reticulum membrane"/>
    <property type="evidence" value="ECO:0007669"/>
    <property type="project" value="UniProtKB-SubCell"/>
</dbReference>
<evidence type="ECO:0000313" key="16">
    <source>
        <dbReference type="EMBL" id="PKI83910.1"/>
    </source>
</evidence>
<dbReference type="STRING" id="2020962.A0A2N1JBH5"/>
<evidence type="ECO:0000256" key="4">
    <source>
        <dbReference type="ARBA" id="ARBA00011967"/>
    </source>
</evidence>
<evidence type="ECO:0000256" key="7">
    <source>
        <dbReference type="ARBA" id="ARBA00022679"/>
    </source>
</evidence>
<evidence type="ECO:0000256" key="10">
    <source>
        <dbReference type="ARBA" id="ARBA00022989"/>
    </source>
</evidence>
<keyword evidence="7" id="KW-0808">Transferase</keyword>
<proteinExistence type="inferred from homology"/>
<evidence type="ECO:0000256" key="11">
    <source>
        <dbReference type="ARBA" id="ARBA00023136"/>
    </source>
</evidence>
<evidence type="ECO:0000256" key="12">
    <source>
        <dbReference type="ARBA" id="ARBA00032069"/>
    </source>
</evidence>
<keyword evidence="8 15" id="KW-0812">Transmembrane</keyword>
<comment type="similarity">
    <text evidence="3">Belongs to the ALG10 glucosyltransferase family.</text>
</comment>
<evidence type="ECO:0000313" key="17">
    <source>
        <dbReference type="Proteomes" id="UP000232875"/>
    </source>
</evidence>
<keyword evidence="17" id="KW-1185">Reference proteome</keyword>
<evidence type="ECO:0000256" key="5">
    <source>
        <dbReference type="ARBA" id="ARBA00018512"/>
    </source>
</evidence>
<feature type="transmembrane region" description="Helical" evidence="15">
    <location>
        <begin position="110"/>
        <end position="127"/>
    </location>
</feature>
<evidence type="ECO:0000256" key="3">
    <source>
        <dbReference type="ARBA" id="ARBA00010600"/>
    </source>
</evidence>
<feature type="transmembrane region" description="Helical" evidence="15">
    <location>
        <begin position="225"/>
        <end position="245"/>
    </location>
</feature>
<dbReference type="Proteomes" id="UP000232875">
    <property type="component" value="Unassembled WGS sequence"/>
</dbReference>
<feature type="transmembrane region" description="Helical" evidence="15">
    <location>
        <begin position="187"/>
        <end position="205"/>
    </location>
</feature>
<gene>
    <name evidence="16" type="primary">ALG10</name>
    <name evidence="16" type="ORF">MVES_001997</name>
</gene>
<evidence type="ECO:0000256" key="13">
    <source>
        <dbReference type="ARBA" id="ARBA00044727"/>
    </source>
</evidence>
<feature type="transmembrane region" description="Helical" evidence="15">
    <location>
        <begin position="257"/>
        <end position="281"/>
    </location>
</feature>
<dbReference type="PANTHER" id="PTHR12989:SF10">
    <property type="entry name" value="DOL-P-GLC:GLC(2)MAN(9)GLCNAC(2)-PP-DOL ALPHA-1,2-GLUCOSYLTRANSFERASE-RELATED"/>
    <property type="match status" value="1"/>
</dbReference>
<dbReference type="EC" id="2.4.1.256" evidence="4"/>
<dbReference type="AlphaFoldDB" id="A0A2N1JBH5"/>
<keyword evidence="10 15" id="KW-1133">Transmembrane helix</keyword>
<evidence type="ECO:0000256" key="14">
    <source>
        <dbReference type="ARBA" id="ARBA00048064"/>
    </source>
</evidence>
<dbReference type="EMBL" id="KZ454990">
    <property type="protein sequence ID" value="PKI83910.1"/>
    <property type="molecule type" value="Genomic_DNA"/>
</dbReference>
<protein>
    <recommendedName>
        <fullName evidence="5">Dol-P-Glc:Glc(2)Man(9)GlcNAc(2)-PP-Dol alpha-1,2-glucosyltransferase</fullName>
        <ecNumber evidence="4">2.4.1.256</ecNumber>
    </recommendedName>
    <alternativeName>
        <fullName evidence="12">Asparagine-linked glycosylation protein 10</fullName>
    </alternativeName>
</protein>
<evidence type="ECO:0000256" key="2">
    <source>
        <dbReference type="ARBA" id="ARBA00004922"/>
    </source>
</evidence>
<feature type="transmembrane region" description="Helical" evidence="15">
    <location>
        <begin position="29"/>
        <end position="49"/>
    </location>
</feature>
<evidence type="ECO:0000256" key="15">
    <source>
        <dbReference type="SAM" id="Phobius"/>
    </source>
</evidence>
<dbReference type="InterPro" id="IPR016900">
    <property type="entry name" value="Alg10"/>
</dbReference>
<dbReference type="Pfam" id="PF04922">
    <property type="entry name" value="DIE2_ALG10"/>
    <property type="match status" value="1"/>
</dbReference>
<comment type="catalytic activity">
    <reaction evidence="14">
        <text>an alpha-D-Glc-(1-&gt;3)-alpha-D-Glc-(1-&gt;3)-alpha-D-Man-(1-&gt;2)-alpha-D-Man-(1-&gt;2)-alpha-D-Man-(1-&gt;3)-[alpha-D-Man-(1-&gt;2)-alpha-D-Man-(1-&gt;3)-[alpha-D-Man-(1-&gt;2)-alpha-D-Man-(1-&gt;6)]-alpha-D-Man-(1-&gt;6)]-beta-D-Man-(1-&gt;4)-beta-D-GlcNAc-(1-&gt;4)-alpha-D-GlcNAc-diphospho-di-trans,poly-cis-dolichol + a di-trans,poly-cis-dolichyl beta-D-glucosyl phosphate = a alpha-D-Glc-(1-&gt;2)-alpha-D-Glc-(1-&gt;3)-alpha-D-Glc-(1-&gt;3)-alpha-D-Man-(1-&gt;2)-alpha-D-Man-(1-&gt;2)-alpha-D-Man-(1-&gt;3)-[alpha-D-Man-(1-&gt;2)-alpha-D-Man-(1-&gt;3)-[alpha-D-Man-(1-&gt;2)-alpha-D-Man-(1-&gt;6)]-alpha-D-Man-(1-&gt;6)]-beta-D-Man-(1-&gt;4)-beta-D-GlcNAc-(1-&gt;4)-alpha-D-GlcNAc-diphospho-di-trans,poly-cis-dolichol + a di-trans,poly-cis-dolichyl phosphate + H(+)</text>
        <dbReference type="Rhea" id="RHEA:29543"/>
        <dbReference type="Rhea" id="RHEA-COMP:19498"/>
        <dbReference type="Rhea" id="RHEA-COMP:19502"/>
        <dbReference type="Rhea" id="RHEA-COMP:19512"/>
        <dbReference type="Rhea" id="RHEA-COMP:19522"/>
        <dbReference type="ChEBI" id="CHEBI:15378"/>
        <dbReference type="ChEBI" id="CHEBI:57525"/>
        <dbReference type="ChEBI" id="CHEBI:57683"/>
        <dbReference type="ChEBI" id="CHEBI:132522"/>
        <dbReference type="ChEBI" id="CHEBI:132523"/>
        <dbReference type="EC" id="2.4.1.256"/>
    </reaction>
    <physiologicalReaction direction="left-to-right" evidence="14">
        <dbReference type="Rhea" id="RHEA:29544"/>
    </physiologicalReaction>
</comment>
<keyword evidence="9" id="KW-0256">Endoplasmic reticulum</keyword>
<organism evidence="16 17">
    <name type="scientific">Malassezia vespertilionis</name>
    <dbReference type="NCBI Taxonomy" id="2020962"/>
    <lineage>
        <taxon>Eukaryota</taxon>
        <taxon>Fungi</taxon>
        <taxon>Dikarya</taxon>
        <taxon>Basidiomycota</taxon>
        <taxon>Ustilaginomycotina</taxon>
        <taxon>Malasseziomycetes</taxon>
        <taxon>Malasseziales</taxon>
        <taxon>Malasseziaceae</taxon>
        <taxon>Malassezia</taxon>
    </lineage>
</organism>
<keyword evidence="6" id="KW-0328">Glycosyltransferase</keyword>
<evidence type="ECO:0000256" key="6">
    <source>
        <dbReference type="ARBA" id="ARBA00022676"/>
    </source>
</evidence>
<reference evidence="16 17" key="1">
    <citation type="submission" date="2017-10" db="EMBL/GenBank/DDBJ databases">
        <title>A novel species of cold-tolerant Malassezia isolated from bats.</title>
        <authorList>
            <person name="Lorch J.M."/>
            <person name="Palmer J.M."/>
            <person name="Vanderwolf K.J."/>
            <person name="Schmidt K.Z."/>
            <person name="Verant M.L."/>
            <person name="Weller T.J."/>
            <person name="Blehert D.S."/>
        </authorList>
    </citation>
    <scope>NUCLEOTIDE SEQUENCE [LARGE SCALE GENOMIC DNA]</scope>
    <source>
        <strain evidence="16 17">NWHC:44797-103</strain>
    </source>
</reference>
<sequence>MDEQFHIPQVARYCAWDFSWDPKITTPPGLYVLTYIQYILTRLVGIRAWCSDPAFARSTNTLLGPLLVQAACSFLVVRTSRSILYVVLLGTTCAMLPPLYFFYYLYYTDVLSVAFVLWALVLSDASYHGTAAFFGLLSLVFRQTNIVWIMFMLGAALLQPLEQGSSSKAVFARLQDPAVLRRMCKIALPYIPALLFFLAFLVWNRGQVVLGDQSNHSFSLHLPQLGYFFAFALFFGWPLLAFLLIARRVRIGTAHLVWIAVLTMLGVLAVYKYTVVHPFMLADNRHYMFYVWRRILNAHPLARYALTPLYATSAVLWTSALAHARSVLWVLGLLVATSLALVPTPLIEPRYYARCARDD</sequence>
<keyword evidence="11 15" id="KW-0472">Membrane</keyword>
<dbReference type="GO" id="GO:0006488">
    <property type="term" value="P:dolichol-linked oligosaccharide biosynthetic process"/>
    <property type="evidence" value="ECO:0007669"/>
    <property type="project" value="InterPro"/>
</dbReference>
<dbReference type="PANTHER" id="PTHR12989">
    <property type="entry name" value="ALPHA-1,2-GLUCOSYLTRANSFERASE ALG10"/>
    <property type="match status" value="1"/>
</dbReference>
<feature type="transmembrane region" description="Helical" evidence="15">
    <location>
        <begin position="327"/>
        <end position="347"/>
    </location>
</feature>
<dbReference type="OrthoDB" id="4769at2759"/>
<dbReference type="GO" id="GO:0106073">
    <property type="term" value="F:dolichyl pyrophosphate Glc2Man9GlcNAc2 alpha-1,2-glucosyltransferase activity"/>
    <property type="evidence" value="ECO:0007669"/>
    <property type="project" value="UniProtKB-EC"/>
</dbReference>
<feature type="transmembrane region" description="Helical" evidence="15">
    <location>
        <begin position="83"/>
        <end position="103"/>
    </location>
</feature>
<comment type="function">
    <text evidence="13">Dol-P-Glc:Glc(2)Man(9)GlcNAc(2)-PP-Dol alpha-1,2-glucosyltransferase that operates in the biosynthetic pathway of dolichol-linked oligosaccharides, the glycan precursors employed in protein asparagine (N)-glycosylation. The assembly of dolichol-linked oligosaccharides begins on the cytosolic side of the endoplasmic reticulum membrane and finishes in its lumen. The sequential addition of sugars to dolichol pyrophosphate produces dolichol-linked oligosaccharides containing fourteen sugars, including two GlcNAcs, nine mannoses and three glucoses. Once assembled, the oligosaccharide is transferred from the lipid to nascent proteins by oligosaccharyltransferases. In the lumen of the endoplasmic reticulum, adds the third and last glucose residue from dolichyl phosphate glucose (Dol-P-Glc) onto the lipid-linked oligosaccharide intermediate Glc(2)Man(9)GlcNAc(2)-PP-Dol to produce Glc(3)Man(9)GlcNAc(2)-PP-Dol.</text>
</comment>
<evidence type="ECO:0000256" key="8">
    <source>
        <dbReference type="ARBA" id="ARBA00022692"/>
    </source>
</evidence>
<feature type="transmembrane region" description="Helical" evidence="15">
    <location>
        <begin position="301"/>
        <end position="320"/>
    </location>
</feature>
<comment type="subcellular location">
    <subcellularLocation>
        <location evidence="1">Endoplasmic reticulum membrane</location>
        <topology evidence="1">Multi-pass membrane protein</topology>
    </subcellularLocation>
</comment>
<comment type="pathway">
    <text evidence="2">Protein modification; protein glycosylation.</text>
</comment>
<evidence type="ECO:0000256" key="1">
    <source>
        <dbReference type="ARBA" id="ARBA00004477"/>
    </source>
</evidence>
<accession>A0A2N1JBH5</accession>